<feature type="domain" description="NAF" evidence="1">
    <location>
        <begin position="58"/>
        <end position="82"/>
    </location>
</feature>
<gene>
    <name evidence="2" type="ORF">TEA_018817</name>
</gene>
<reference evidence="2 3" key="1">
    <citation type="journal article" date="2018" name="Proc. Natl. Acad. Sci. U.S.A.">
        <title>Draft genome sequence of Camellia sinensis var. sinensis provides insights into the evolution of the tea genome and tea quality.</title>
        <authorList>
            <person name="Wei C."/>
            <person name="Yang H."/>
            <person name="Wang S."/>
            <person name="Zhao J."/>
            <person name="Liu C."/>
            <person name="Gao L."/>
            <person name="Xia E."/>
            <person name="Lu Y."/>
            <person name="Tai Y."/>
            <person name="She G."/>
            <person name="Sun J."/>
            <person name="Cao H."/>
            <person name="Tong W."/>
            <person name="Gao Q."/>
            <person name="Li Y."/>
            <person name="Deng W."/>
            <person name="Jiang X."/>
            <person name="Wang W."/>
            <person name="Chen Q."/>
            <person name="Zhang S."/>
            <person name="Li H."/>
            <person name="Wu J."/>
            <person name="Wang P."/>
            <person name="Li P."/>
            <person name="Shi C."/>
            <person name="Zheng F."/>
            <person name="Jian J."/>
            <person name="Huang B."/>
            <person name="Shan D."/>
            <person name="Shi M."/>
            <person name="Fang C."/>
            <person name="Yue Y."/>
            <person name="Li F."/>
            <person name="Li D."/>
            <person name="Wei S."/>
            <person name="Han B."/>
            <person name="Jiang C."/>
            <person name="Yin Y."/>
            <person name="Xia T."/>
            <person name="Zhang Z."/>
            <person name="Bennetzen J.L."/>
            <person name="Zhao S."/>
            <person name="Wan X."/>
        </authorList>
    </citation>
    <scope>NUCLEOTIDE SEQUENCE [LARGE SCALE GENOMIC DNA]</scope>
    <source>
        <strain evidence="3">cv. Shuchazao</strain>
        <tissue evidence="2">Leaf</tissue>
    </source>
</reference>
<dbReference type="PROSITE" id="PS50816">
    <property type="entry name" value="NAF"/>
    <property type="match status" value="1"/>
</dbReference>
<dbReference type="InterPro" id="IPR018451">
    <property type="entry name" value="NAF/FISL_domain"/>
</dbReference>
<dbReference type="PANTHER" id="PTHR36052">
    <property type="entry name" value="EXCITATORY AMINO ACID TRANSPORTER"/>
    <property type="match status" value="1"/>
</dbReference>
<dbReference type="InterPro" id="IPR004041">
    <property type="entry name" value="NAF_dom"/>
</dbReference>
<evidence type="ECO:0000313" key="2">
    <source>
        <dbReference type="EMBL" id="THG04177.1"/>
    </source>
</evidence>
<keyword evidence="3" id="KW-1185">Reference proteome</keyword>
<proteinExistence type="predicted"/>
<dbReference type="Proteomes" id="UP000306102">
    <property type="component" value="Unassembled WGS sequence"/>
</dbReference>
<dbReference type="GO" id="GO:0007165">
    <property type="term" value="P:signal transduction"/>
    <property type="evidence" value="ECO:0007669"/>
    <property type="project" value="InterPro"/>
</dbReference>
<dbReference type="Pfam" id="PF03822">
    <property type="entry name" value="NAF"/>
    <property type="match status" value="1"/>
</dbReference>
<sequence length="212" mass="24140">MGNSWFKKGFKQIEVPLPIQDKHDNTLRGLLDFNEAFESDSKIIEKKRGEATTSSMIMKPTCMNAFDIISLSQGFDLSGLFENDNNQNPNLDPFRIARETYSSSTKLNQEQVKKYADHTRASNWTPNCNLPNKKEMPATSTMIGALLGLGTQMYSNALRKLPYMRHPWEHVVGMGLGVVFVNQLVKWDAKLQEDLDKMLDKAKAANERRYFG</sequence>
<name>A0A4V3WLC5_CAMSN</name>
<dbReference type="EMBL" id="SDRB02010807">
    <property type="protein sequence ID" value="THG04177.1"/>
    <property type="molecule type" value="Genomic_DNA"/>
</dbReference>
<accession>A0A4V3WLC5</accession>
<evidence type="ECO:0000259" key="1">
    <source>
        <dbReference type="PROSITE" id="PS50816"/>
    </source>
</evidence>
<evidence type="ECO:0000313" key="3">
    <source>
        <dbReference type="Proteomes" id="UP000306102"/>
    </source>
</evidence>
<comment type="caution">
    <text evidence="2">The sequence shown here is derived from an EMBL/GenBank/DDBJ whole genome shotgun (WGS) entry which is preliminary data.</text>
</comment>
<dbReference type="STRING" id="542762.A0A4V3WLC5"/>
<dbReference type="Gene3D" id="3.30.310.80">
    <property type="entry name" value="Kinase associated domain 1, KA1"/>
    <property type="match status" value="1"/>
</dbReference>
<dbReference type="PANTHER" id="PTHR36052:SF1">
    <property type="entry name" value="EXCITATORY AMINO ACID TRANSPORTER"/>
    <property type="match status" value="1"/>
</dbReference>
<protein>
    <recommendedName>
        <fullName evidence="1">NAF domain-containing protein</fullName>
    </recommendedName>
</protein>
<dbReference type="AlphaFoldDB" id="A0A4V3WLC5"/>
<organism evidence="2 3">
    <name type="scientific">Camellia sinensis var. sinensis</name>
    <name type="common">China tea</name>
    <dbReference type="NCBI Taxonomy" id="542762"/>
    <lineage>
        <taxon>Eukaryota</taxon>
        <taxon>Viridiplantae</taxon>
        <taxon>Streptophyta</taxon>
        <taxon>Embryophyta</taxon>
        <taxon>Tracheophyta</taxon>
        <taxon>Spermatophyta</taxon>
        <taxon>Magnoliopsida</taxon>
        <taxon>eudicotyledons</taxon>
        <taxon>Gunneridae</taxon>
        <taxon>Pentapetalae</taxon>
        <taxon>asterids</taxon>
        <taxon>Ericales</taxon>
        <taxon>Theaceae</taxon>
        <taxon>Camellia</taxon>
    </lineage>
</organism>